<dbReference type="EMBL" id="CP000157">
    <property type="protein sequence ID" value="ABC63711.1"/>
    <property type="molecule type" value="Genomic_DNA"/>
</dbReference>
<keyword evidence="2" id="KW-1185">Reference proteome</keyword>
<organism evidence="1 2">
    <name type="scientific">Erythrobacter litoralis (strain HTCC2594)</name>
    <dbReference type="NCBI Taxonomy" id="314225"/>
    <lineage>
        <taxon>Bacteria</taxon>
        <taxon>Pseudomonadati</taxon>
        <taxon>Pseudomonadota</taxon>
        <taxon>Alphaproteobacteria</taxon>
        <taxon>Sphingomonadales</taxon>
        <taxon>Erythrobacteraceae</taxon>
        <taxon>Erythrobacter/Porphyrobacter group</taxon>
        <taxon>Erythrobacter</taxon>
    </lineage>
</organism>
<dbReference type="STRING" id="314225.ELI_08095"/>
<dbReference type="AlphaFoldDB" id="Q2N9D0"/>
<accession>Q2N9D0</accession>
<evidence type="ECO:0000313" key="2">
    <source>
        <dbReference type="Proteomes" id="UP000008808"/>
    </source>
</evidence>
<dbReference type="HOGENOM" id="CLU_2422419_0_0_5"/>
<dbReference type="RefSeq" id="WP_011414543.1">
    <property type="nucleotide sequence ID" value="NC_007722.1"/>
</dbReference>
<evidence type="ECO:0000313" key="1">
    <source>
        <dbReference type="EMBL" id="ABC63711.1"/>
    </source>
</evidence>
<dbReference type="KEGG" id="eli:ELI_08095"/>
<reference evidence="2" key="1">
    <citation type="journal article" date="2009" name="J. Bacteriol.">
        <title>Complete genome sequence of Erythrobacter litoralis HTCC2594.</title>
        <authorList>
            <person name="Oh H.M."/>
            <person name="Giovannoni S.J."/>
            <person name="Ferriera S."/>
            <person name="Johnson J."/>
            <person name="Cho J.C."/>
        </authorList>
    </citation>
    <scope>NUCLEOTIDE SEQUENCE [LARGE SCALE GENOMIC DNA]</scope>
    <source>
        <strain evidence="2">HTCC2594</strain>
    </source>
</reference>
<proteinExistence type="predicted"/>
<protein>
    <submittedName>
        <fullName evidence="1">Uncharacterized protein</fullName>
    </submittedName>
</protein>
<dbReference type="Proteomes" id="UP000008808">
    <property type="component" value="Chromosome"/>
</dbReference>
<name>Q2N9D0_ERYLH</name>
<sequence>MHFRLLAVGENFPMVQDGEKVAMGWFKTVWVNATDLEEAKSRALGVIGDELREAGIRTGIGSSVSWDEIEEIEEGEALDTPSGFTFFEIEN</sequence>
<gene>
    <name evidence="1" type="ordered locus">ELI_08095</name>
</gene>